<dbReference type="Gene3D" id="3.40.50.800">
    <property type="entry name" value="Anticodon-binding domain"/>
    <property type="match status" value="1"/>
</dbReference>
<feature type="domain" description="Aminoacyl-transfer RNA synthetases class-II family profile" evidence="35">
    <location>
        <begin position="27"/>
        <end position="320"/>
    </location>
</feature>
<dbReference type="CDD" id="cd16343">
    <property type="entry name" value="LMWPTP"/>
    <property type="match status" value="1"/>
</dbReference>
<comment type="similarity">
    <text evidence="5">Belongs to the complex I NDUFB3 subunit family.</text>
</comment>
<comment type="subcellular location">
    <subcellularLocation>
        <location evidence="4">Cytoplasm</location>
    </subcellularLocation>
    <subcellularLocation>
        <location evidence="3">Mitochondrion inner membrane</location>
        <topology evidence="3">Single-pass membrane protein</topology>
        <orientation evidence="3">Matrix side</orientation>
    </subcellularLocation>
</comment>
<dbReference type="InterPro" id="IPR003437">
    <property type="entry name" value="GcvP"/>
</dbReference>
<evidence type="ECO:0000256" key="27">
    <source>
        <dbReference type="ARBA" id="ARBA00046415"/>
    </source>
</evidence>
<dbReference type="Gene3D" id="3.90.1150.10">
    <property type="entry name" value="Aspartate Aminotransferase, domain 1"/>
    <property type="match status" value="2"/>
</dbReference>
<comment type="catalytic activity">
    <reaction evidence="34">
        <text>ATP-dependent breakage, passage and rejoining of double-stranded DNA.</text>
        <dbReference type="EC" id="5.6.2.2"/>
    </reaction>
</comment>
<keyword evidence="18" id="KW-0999">Mitochondrion inner membrane</keyword>
<keyword evidence="15" id="KW-0679">Respiratory chain</keyword>
<dbReference type="GO" id="GO:0016594">
    <property type="term" value="F:glycine binding"/>
    <property type="evidence" value="ECO:0007669"/>
    <property type="project" value="TreeGrafter"/>
</dbReference>
<dbReference type="SUPFAM" id="SSF56726">
    <property type="entry name" value="DNA topoisomerase IV, alpha subunit"/>
    <property type="match status" value="2"/>
</dbReference>
<dbReference type="InterPro" id="IPR006195">
    <property type="entry name" value="aa-tRNA-synth_II"/>
</dbReference>
<dbReference type="GO" id="GO:0022900">
    <property type="term" value="P:electron transport chain"/>
    <property type="evidence" value="ECO:0007669"/>
    <property type="project" value="InterPro"/>
</dbReference>
<dbReference type="Pfam" id="PF08122">
    <property type="entry name" value="NDUF_B12"/>
    <property type="match status" value="1"/>
</dbReference>
<dbReference type="FunFam" id="3.90.1150.10:FF:000025">
    <property type="entry name" value="Glycine cleavage system P protein"/>
    <property type="match status" value="1"/>
</dbReference>
<dbReference type="GO" id="GO:0005743">
    <property type="term" value="C:mitochondrial inner membrane"/>
    <property type="evidence" value="ECO:0007669"/>
    <property type="project" value="UniProtKB-SubCell"/>
</dbReference>
<comment type="similarity">
    <text evidence="8">Belongs to the low molecular weight phosphotyrosine protein phosphatase family.</text>
</comment>
<dbReference type="InterPro" id="IPR036388">
    <property type="entry name" value="WH-like_DNA-bd_sf"/>
</dbReference>
<gene>
    <name evidence="36" type="ORF">KVV02_007760</name>
</gene>
<dbReference type="InterPro" id="IPR045864">
    <property type="entry name" value="aa-tRNA-synth_II/BPL/LPL"/>
</dbReference>
<keyword evidence="13" id="KW-0813">Transport</keyword>
<keyword evidence="20 32" id="KW-0663">Pyridoxal phosphate</keyword>
<dbReference type="Pfam" id="PF21180">
    <property type="entry name" value="TOP6A-Spo11_Toprim"/>
    <property type="match status" value="2"/>
</dbReference>
<dbReference type="InterPro" id="IPR015421">
    <property type="entry name" value="PyrdxlP-dep_Trfase_major"/>
</dbReference>
<comment type="similarity">
    <text evidence="34">Belongs to the TOP6A family.</text>
</comment>
<dbReference type="InterPro" id="IPR017867">
    <property type="entry name" value="Tyr_phospatase_low_mol_wt"/>
</dbReference>
<dbReference type="InterPro" id="IPR041715">
    <property type="entry name" value="HisRS-like_core"/>
</dbReference>
<dbReference type="InterPro" id="IPR023485">
    <property type="entry name" value="Ptyr_pPase"/>
</dbReference>
<dbReference type="SUPFAM" id="SSF52788">
    <property type="entry name" value="Phosphotyrosine protein phosphatases I"/>
    <property type="match status" value="1"/>
</dbReference>
<evidence type="ECO:0000256" key="4">
    <source>
        <dbReference type="ARBA" id="ARBA00004496"/>
    </source>
</evidence>
<keyword evidence="26" id="KW-0472">Membrane</keyword>
<dbReference type="HAMAP" id="MF_00127">
    <property type="entry name" value="His_tRNA_synth"/>
    <property type="match status" value="1"/>
</dbReference>
<evidence type="ECO:0000256" key="13">
    <source>
        <dbReference type="ARBA" id="ARBA00022448"/>
    </source>
</evidence>
<evidence type="ECO:0000256" key="28">
    <source>
        <dbReference type="ARBA" id="ARBA00047639"/>
    </source>
</evidence>
<feature type="active site" description="Nucleophile" evidence="33">
    <location>
        <position position="436"/>
    </location>
</feature>
<dbReference type="Pfam" id="PF04406">
    <property type="entry name" value="TP6A_N"/>
    <property type="match status" value="1"/>
</dbReference>
<evidence type="ECO:0000313" key="37">
    <source>
        <dbReference type="Proteomes" id="UP000717515"/>
    </source>
</evidence>
<dbReference type="FunFam" id="3.90.1150.10:FF:000007">
    <property type="entry name" value="Glycine dehydrogenase (decarboxylating), mitochondrial"/>
    <property type="match status" value="1"/>
</dbReference>
<evidence type="ECO:0000256" key="33">
    <source>
        <dbReference type="PIRSR" id="PIRSR617867-1"/>
    </source>
</evidence>
<evidence type="ECO:0000256" key="10">
    <source>
        <dbReference type="ARBA" id="ARBA00012646"/>
    </source>
</evidence>
<dbReference type="GO" id="GO:0003677">
    <property type="term" value="F:DNA binding"/>
    <property type="evidence" value="ECO:0007669"/>
    <property type="project" value="UniProtKB-UniRule"/>
</dbReference>
<dbReference type="FunFam" id="3.40.50.2300:FF:000105">
    <property type="entry name" value="Low molecular weight phosphotyrosine protein"/>
    <property type="match status" value="1"/>
</dbReference>
<dbReference type="GO" id="GO:0030170">
    <property type="term" value="F:pyridoxal phosphate binding"/>
    <property type="evidence" value="ECO:0007669"/>
    <property type="project" value="TreeGrafter"/>
</dbReference>
<dbReference type="GO" id="GO:0004375">
    <property type="term" value="F:glycine dehydrogenase (decarboxylating) activity"/>
    <property type="evidence" value="ECO:0007669"/>
    <property type="project" value="UniProtKB-EC"/>
</dbReference>
<dbReference type="PRINTS" id="PR00719">
    <property type="entry name" value="LMWPTPASE"/>
</dbReference>
<evidence type="ECO:0000256" key="7">
    <source>
        <dbReference type="ARBA" id="ARBA00010756"/>
    </source>
</evidence>
<keyword evidence="14" id="KW-0963">Cytoplasm</keyword>
<proteinExistence type="inferred from homology"/>
<evidence type="ECO:0000256" key="34">
    <source>
        <dbReference type="PROSITE-ProRule" id="PRU01385"/>
    </source>
</evidence>
<evidence type="ECO:0000256" key="24">
    <source>
        <dbReference type="ARBA" id="ARBA00023002"/>
    </source>
</evidence>
<evidence type="ECO:0000256" key="25">
    <source>
        <dbReference type="ARBA" id="ARBA00023128"/>
    </source>
</evidence>
<dbReference type="HAMAP" id="MF_00711">
    <property type="entry name" value="GcvP"/>
    <property type="match status" value="1"/>
</dbReference>
<dbReference type="Pfam" id="PF21478">
    <property type="entry name" value="GcvP2_C"/>
    <property type="match status" value="1"/>
</dbReference>
<dbReference type="InterPro" id="IPR049315">
    <property type="entry name" value="GDC-P_N"/>
</dbReference>
<dbReference type="GO" id="GO:0004821">
    <property type="term" value="F:histidine-tRNA ligase activity"/>
    <property type="evidence" value="ECO:0007669"/>
    <property type="project" value="UniProtKB-EC"/>
</dbReference>
<dbReference type="Pfam" id="PF01451">
    <property type="entry name" value="LMWPc"/>
    <property type="match status" value="1"/>
</dbReference>
<keyword evidence="34" id="KW-0413">Isomerase</keyword>
<comment type="catalytic activity">
    <reaction evidence="30">
        <text>O-phospho-L-tyrosyl-[protein] + H2O = L-tyrosyl-[protein] + phosphate</text>
        <dbReference type="Rhea" id="RHEA:10684"/>
        <dbReference type="Rhea" id="RHEA-COMP:10136"/>
        <dbReference type="Rhea" id="RHEA-COMP:20101"/>
        <dbReference type="ChEBI" id="CHEBI:15377"/>
        <dbReference type="ChEBI" id="CHEBI:43474"/>
        <dbReference type="ChEBI" id="CHEBI:46858"/>
        <dbReference type="ChEBI" id="CHEBI:61978"/>
        <dbReference type="EC" id="3.1.3.48"/>
    </reaction>
</comment>
<evidence type="ECO:0000256" key="31">
    <source>
        <dbReference type="ARBA" id="ARBA00082072"/>
    </source>
</evidence>
<keyword evidence="25" id="KW-0496">Mitochondrion</keyword>
<keyword evidence="22" id="KW-0249">Electron transport</keyword>
<evidence type="ECO:0000256" key="19">
    <source>
        <dbReference type="ARBA" id="ARBA00022801"/>
    </source>
</evidence>
<dbReference type="InterPro" id="IPR036078">
    <property type="entry name" value="Spo11/TopoVI_A_sf"/>
</dbReference>
<dbReference type="Pfam" id="PF03129">
    <property type="entry name" value="HGTP_anticodon"/>
    <property type="match status" value="1"/>
</dbReference>
<dbReference type="SMART" id="SM00226">
    <property type="entry name" value="LMWPc"/>
    <property type="match status" value="1"/>
</dbReference>
<dbReference type="GO" id="GO:0003993">
    <property type="term" value="F:acid phosphatase activity"/>
    <property type="evidence" value="ECO:0007669"/>
    <property type="project" value="UniProtKB-EC"/>
</dbReference>
<keyword evidence="19" id="KW-0378">Hydrolase</keyword>
<comment type="subunit">
    <text evidence="27">Homodimer. The glycine cleavage system is composed of four proteins: P, T, L and H.</text>
</comment>
<keyword evidence="23" id="KW-1133">Transmembrane helix</keyword>
<sequence>MKDRFGNENTRFSWITEKGSRIAGLYGFEQITTPILEYSQVFERTLGDDSDVVGKELYSFEDKGGSRLTMRPEGTAGITRALISQKAYNELPQKYYYHGPMFRHERPQKGRLRQFEQFGIEIYGQGHASADVETIELAAIFLKNLGLKSVSLEINSLGDIASRQNYKAALKEFLSNHTDSLSQDSVSRLSTNPLRILDSKSPQDIEILHNSPVLSDYLSEASQQRFAFITETLSQLKIPFTINPRLVRGLDYYQDTVFEFKVSSSLLGAQQGTVLAGGRYDGLVEKMGGPAGVPSIGWAAGLERLSLLLNDGDVPPRIRPIVVIPVPDRPNAASATPSAASTFTLHSHAMDICSVLRQQGILTEFMHLSGSTSAKSQLPKQLARANKLQASHAVLVGMDEIQRGVVTFRDLDKAEQKQCRLFQQPAMPTTKVLFVCLGNICRSTMAEAVFKHAIEKRGINAEFEVDSAGTASYHVGANPDARSAETCRKNGVPMKHKARQVCSDDYSKYDHILCMDEENLRDLKEMAPKGYTATLKMFGTYDPKGDRIIKDPYYGPQGGFDRNFAQPARDPPRNIIVMLANLAQRNARRMAASIQRVAAPSLITRAGPVSIKTITPLTIRSALRSIHTEKPPARTVFSPLDTFVRRHNGPSQAEVKEMLSAIGLKDMDGLTGKTIPDRIRSTRALALDHGFTEKEVLERLKHIASKNKVFKNYIGMGYTDVVVPNVILRNVLENPGWYTQYTPYQPEIAQGRLESLLNYQTMVTDLTGMSISNASLLDEGTAAAEAMLMCWSATNRKKSTFFVDENCHPQTIACVQTRAEAFNIKVVVGSHRDFDFESIKGEMAGVLIQYPDTRGHVEDYKGFADKMHGYGAQVVAATDLMALTMLTPPGEWGADIALGNSQRFGVPLGYGGPHAAFFACKDEHKRRMPGRLVGVSKDNQGNKAFRLALQTREQHIRREKATSNICTAQALLANMAALYAVYHGPTGIKQIAQRIHNMTTIFAEGVREAGHNVENSQFFDTLSIKVQGGADALVKKALAAGINVRQFDADTVGVTFDESCNKAELDELIKIFTKDGAATPDLLSIAQKLNISESSPAKVLDDKFVRTSDYLTHKIFNSYHSETEMLRYIYRLQNKDLSLTHSMIPLGSCTMKLNATTEMIPVTWPELGNIHPFAPDNQTEGYQIMLKELRRDLAEITGFDDVSLQPNSGAQGEYAGLRTIRAYHEGRGDIKRNVCLIPVSAHGTNPASAAMAGMEVVPVKCLANGNLDLADLKAKAAKYSDRLSAFMVTYPSTFGVFEDTVTDACEIIHSNGGQVYMDGANMNAQIGLTSPGHIGADVCHLNLHKTFCIPHGGGGPGMGPIGVKSHLAPYLPGHPVLPTGGEKAIGPISAAPHGSASILPISWAYVKMMGGEGIKNATEIALLNANYMAHRLGKHYKVLFTNENGMCAHEFIIDIRPFGSVGIEAIDIAKRLQDYGFHSPTMSWPVPNTLMIEPTESEGKEELDRFCDAMIAIRAEIQEIQDGKQPQKDNVLNNAPHTLSVLMKDDDFWKSKSYSRFQAAYPLPYLHKFKLFPTVSRIDDSFGDRNLVCSCPPMSDYDIFQSMPERPHPPSIPLHFSDFDFDVATLDTGSYGDDELHTAQQLGNCFGGNGCLQQDPLEVGLETLVHSPCRSSASPRFSDFDFDAALIRSDDNIYNPYGTGNCELDLSYGLADGSLADSLYPTPVGQLTPNTVCRPTGATAGFESDIFLDSDDYDEISQEAQVVPDQESAHIILEEMVFNVDNVISQPEGGAGLEFWVESELSESSYWLAFEQVSEVPEYQDGDNKDGDLLPSSDWAMLEVNFEGRDGDAGSTVPSEDYLHSSDWAILADNFSQGQLECSRDHEPGHSQEFEATHSEFGLQQDRAIARGQQDRSTPEGSEAAPAARLSRPFMTTNPQPREWVLEKLEMMACKVLEDLALERTPEIMFSSRTRAEAIVYDDRNGVVRRLQDRSPFDEMEIPSSPVQATNKAMEQPLPHIGFSQSVRCAPCAGVIAAEDEVGLDDSRSARSGYSKTTRYSERHVRTFSRILRLSSLVHEGVDKHTVASKRDLFYRDINLFRSQPVVDKMVEDMACTLRIPRSSLNVMAGGRSILFGSLRVTIKVRHKKVDGCEELAEQQTLPVWLHSDISQAVADAYDPCMLSPESSQPNEEDPLCSDYMRTDYNTPVTLPGLMDDIVHIEIHPKTLFVLVIEKESTFLQLARSGFCNTHGPCILLTSKGYPDFVARQLLKHLERMVQDGVHTMFLPYNAIPSGIPTQDPYSPDSQLTNRHVSLKIPLLALVDCDPHGFKIFLTYRCGSVECAYDNANLAVPSLECLGQFPDDWDPVLKGERTLLQERLERQLISLLPRDRSTLVKLLTHHPFIKQSREWQIRISRMLMANRKSEIQSLDLGEVESDAVVSGEGAMGGLGHYLKNRLRSAGVYSHDPWAKHHAWRQHALFTRSARIGTMFPGLGIATVAFAAYLGYEYVTAPKAEAHHGEAHH</sequence>
<comment type="cofactor">
    <cofactor evidence="1 32">
        <name>pyridoxal 5'-phosphate</name>
        <dbReference type="ChEBI" id="CHEBI:597326"/>
    </cofactor>
</comment>
<dbReference type="EMBL" id="JAIFTL010000089">
    <property type="protein sequence ID" value="KAG9323765.1"/>
    <property type="molecule type" value="Genomic_DNA"/>
</dbReference>
<protein>
    <recommendedName>
        <fullName evidence="31">Glycine cleavage system P protein</fullName>
        <ecNumber evidence="9">1.4.4.2</ecNumber>
        <ecNumber evidence="10">3.1.3.2</ecNumber>
        <ecNumber evidence="12">3.1.3.48</ecNumber>
        <ecNumber evidence="11">6.1.1.21</ecNumber>
    </recommendedName>
</protein>
<dbReference type="Pfam" id="PF02347">
    <property type="entry name" value="GDC-P"/>
    <property type="match status" value="2"/>
</dbReference>
<evidence type="ECO:0000256" key="9">
    <source>
        <dbReference type="ARBA" id="ARBA00012134"/>
    </source>
</evidence>
<evidence type="ECO:0000256" key="15">
    <source>
        <dbReference type="ARBA" id="ARBA00022660"/>
    </source>
</evidence>
<comment type="similarity">
    <text evidence="7">Belongs to the GcvP family.</text>
</comment>
<evidence type="ECO:0000256" key="30">
    <source>
        <dbReference type="ARBA" id="ARBA00051722"/>
    </source>
</evidence>
<evidence type="ECO:0000256" key="20">
    <source>
        <dbReference type="ARBA" id="ARBA00022898"/>
    </source>
</evidence>
<dbReference type="Proteomes" id="UP000717515">
    <property type="component" value="Unassembled WGS sequence"/>
</dbReference>
<dbReference type="EC" id="3.1.3.48" evidence="12"/>
<evidence type="ECO:0000256" key="32">
    <source>
        <dbReference type="PIRSR" id="PIRSR603437-50"/>
    </source>
</evidence>
<dbReference type="GO" id="GO:0006259">
    <property type="term" value="P:DNA metabolic process"/>
    <property type="evidence" value="ECO:0007669"/>
    <property type="project" value="InterPro"/>
</dbReference>
<organism evidence="36 37">
    <name type="scientific">Mortierella alpina</name>
    <name type="common">Oleaginous fungus</name>
    <name type="synonym">Mortierella renispora</name>
    <dbReference type="NCBI Taxonomy" id="64518"/>
    <lineage>
        <taxon>Eukaryota</taxon>
        <taxon>Fungi</taxon>
        <taxon>Fungi incertae sedis</taxon>
        <taxon>Mucoromycota</taxon>
        <taxon>Mortierellomycotina</taxon>
        <taxon>Mortierellomycetes</taxon>
        <taxon>Mortierellales</taxon>
        <taxon>Mortierellaceae</taxon>
        <taxon>Mortierella</taxon>
    </lineage>
</organism>
<comment type="caution">
    <text evidence="36">The sequence shown here is derived from an EMBL/GenBank/DDBJ whole genome shotgun (WGS) entry which is preliminary data.</text>
</comment>
<dbReference type="InterPro" id="IPR015424">
    <property type="entry name" value="PyrdxlP-dep_Trfase"/>
</dbReference>
<dbReference type="GO" id="GO:0005694">
    <property type="term" value="C:chromosome"/>
    <property type="evidence" value="ECO:0007669"/>
    <property type="project" value="InterPro"/>
</dbReference>
<keyword evidence="34" id="KW-0799">Topoisomerase</keyword>
<dbReference type="InterPro" id="IPR015422">
    <property type="entry name" value="PyrdxlP-dep_Trfase_small"/>
</dbReference>
<dbReference type="InterPro" id="IPR034136">
    <property type="entry name" value="TOPRIM_Topo6A/Spo11"/>
</dbReference>
<dbReference type="PROSITE" id="PS50862">
    <property type="entry name" value="AA_TRNA_LIGASE_II"/>
    <property type="match status" value="1"/>
</dbReference>
<name>A0A9P8A5B3_MORAP</name>
<dbReference type="GO" id="GO:0005524">
    <property type="term" value="F:ATP binding"/>
    <property type="evidence" value="ECO:0007669"/>
    <property type="project" value="InterPro"/>
</dbReference>
<evidence type="ECO:0000256" key="18">
    <source>
        <dbReference type="ARBA" id="ARBA00022792"/>
    </source>
</evidence>
<dbReference type="GO" id="GO:0019464">
    <property type="term" value="P:glycine decarboxylation via glycine cleavage system"/>
    <property type="evidence" value="ECO:0007669"/>
    <property type="project" value="TreeGrafter"/>
</dbReference>
<keyword evidence="16" id="KW-0812">Transmembrane</keyword>
<dbReference type="NCBIfam" id="TIGR00442">
    <property type="entry name" value="hisS"/>
    <property type="match status" value="1"/>
</dbReference>
<dbReference type="InterPro" id="IPR036196">
    <property type="entry name" value="Ptyr_pPase_sf"/>
</dbReference>
<evidence type="ECO:0000256" key="8">
    <source>
        <dbReference type="ARBA" id="ARBA00011063"/>
    </source>
</evidence>
<dbReference type="GO" id="GO:0005960">
    <property type="term" value="C:glycine cleavage complex"/>
    <property type="evidence" value="ECO:0007669"/>
    <property type="project" value="TreeGrafter"/>
</dbReference>
<dbReference type="NCBIfam" id="TIGR00461">
    <property type="entry name" value="gcvP"/>
    <property type="match status" value="1"/>
</dbReference>
<dbReference type="Gene3D" id="1.10.10.10">
    <property type="entry name" value="Winged helix-like DNA-binding domain superfamily/Winged helix DNA-binding domain"/>
    <property type="match status" value="1"/>
</dbReference>
<evidence type="ECO:0000256" key="21">
    <source>
        <dbReference type="ARBA" id="ARBA00022912"/>
    </source>
</evidence>
<evidence type="ECO:0000256" key="1">
    <source>
        <dbReference type="ARBA" id="ARBA00001933"/>
    </source>
</evidence>
<keyword evidence="34" id="KW-0238">DNA-binding</keyword>
<dbReference type="PROSITE" id="PS52041">
    <property type="entry name" value="TOPO_IIB"/>
    <property type="match status" value="1"/>
</dbReference>
<dbReference type="FunFam" id="3.40.640.10:FF:000005">
    <property type="entry name" value="Glycine dehydrogenase (decarboxylating), mitochondrial"/>
    <property type="match status" value="1"/>
</dbReference>
<evidence type="ECO:0000256" key="29">
    <source>
        <dbReference type="ARBA" id="ARBA00049026"/>
    </source>
</evidence>
<comment type="similarity">
    <text evidence="6">Belongs to the class-II aminoacyl-tRNA synthetase family.</text>
</comment>
<accession>A0A9P8A5B3</accession>
<evidence type="ECO:0000256" key="22">
    <source>
        <dbReference type="ARBA" id="ARBA00022982"/>
    </source>
</evidence>
<evidence type="ECO:0000256" key="14">
    <source>
        <dbReference type="ARBA" id="ARBA00022490"/>
    </source>
</evidence>
<evidence type="ECO:0000256" key="2">
    <source>
        <dbReference type="ARBA" id="ARBA00003195"/>
    </source>
</evidence>
<dbReference type="Gene3D" id="3.40.640.10">
    <property type="entry name" value="Type I PLP-dependent aspartate aminotransferase-like (Major domain)"/>
    <property type="match status" value="2"/>
</dbReference>
<dbReference type="CDD" id="cd00613">
    <property type="entry name" value="GDC-P"/>
    <property type="match status" value="2"/>
</dbReference>
<evidence type="ECO:0000256" key="23">
    <source>
        <dbReference type="ARBA" id="ARBA00022989"/>
    </source>
</evidence>
<dbReference type="SUPFAM" id="SSF52954">
    <property type="entry name" value="Class II aaRS ABD-related"/>
    <property type="match status" value="1"/>
</dbReference>
<evidence type="ECO:0000259" key="35">
    <source>
        <dbReference type="PROSITE" id="PS50862"/>
    </source>
</evidence>
<dbReference type="Gene3D" id="3.40.50.2300">
    <property type="match status" value="1"/>
</dbReference>
<feature type="modified residue" description="N6-(pyridoxal phosphate)lysine" evidence="32">
    <location>
        <position position="1345"/>
    </location>
</feature>
<dbReference type="InterPro" id="IPR049316">
    <property type="entry name" value="GDC-P_C"/>
</dbReference>
<evidence type="ECO:0000256" key="5">
    <source>
        <dbReference type="ARBA" id="ARBA00005667"/>
    </source>
</evidence>
<comment type="function">
    <text evidence="2">Accessory subunit of the mitochondrial membrane respiratory chain NADH dehydrogenase (Complex I), that is believed not to be involved in catalysis. Complex I functions in the transfer of electrons from NADH to the respiratory chain. The immediate electron acceptor for the enzyme is believed to be ubiquinone.</text>
</comment>
<dbReference type="EC" id="1.4.4.2" evidence="9"/>
<evidence type="ECO:0000313" key="36">
    <source>
        <dbReference type="EMBL" id="KAG9323765.1"/>
    </source>
</evidence>
<dbReference type="GO" id="GO:0003918">
    <property type="term" value="F:DNA topoisomerase type II (double strand cut, ATP-hydrolyzing) activity"/>
    <property type="evidence" value="ECO:0007669"/>
    <property type="project" value="UniProtKB-UniRule"/>
</dbReference>
<keyword evidence="24" id="KW-0560">Oxidoreductase</keyword>
<dbReference type="GO" id="GO:0004725">
    <property type="term" value="F:protein tyrosine phosphatase activity"/>
    <property type="evidence" value="ECO:0007669"/>
    <property type="project" value="UniProtKB-EC"/>
</dbReference>
<dbReference type="InterPro" id="IPR036621">
    <property type="entry name" value="Anticodon-bd_dom_sf"/>
</dbReference>
<evidence type="ECO:0000256" key="3">
    <source>
        <dbReference type="ARBA" id="ARBA00004298"/>
    </source>
</evidence>
<comment type="catalytic activity">
    <reaction evidence="28">
        <text>tRNA(His) + L-histidine + ATP = L-histidyl-tRNA(His) + AMP + diphosphate + H(+)</text>
        <dbReference type="Rhea" id="RHEA:17313"/>
        <dbReference type="Rhea" id="RHEA-COMP:9665"/>
        <dbReference type="Rhea" id="RHEA-COMP:9689"/>
        <dbReference type="ChEBI" id="CHEBI:15378"/>
        <dbReference type="ChEBI" id="CHEBI:30616"/>
        <dbReference type="ChEBI" id="CHEBI:33019"/>
        <dbReference type="ChEBI" id="CHEBI:57595"/>
        <dbReference type="ChEBI" id="CHEBI:78442"/>
        <dbReference type="ChEBI" id="CHEBI:78527"/>
        <dbReference type="ChEBI" id="CHEBI:456215"/>
        <dbReference type="EC" id="6.1.1.21"/>
    </reaction>
</comment>
<dbReference type="SUPFAM" id="SSF53383">
    <property type="entry name" value="PLP-dependent transferases"/>
    <property type="match status" value="2"/>
</dbReference>
<dbReference type="InterPro" id="IPR013049">
    <property type="entry name" value="Spo11/TopoVI_A_N"/>
</dbReference>
<evidence type="ECO:0000256" key="11">
    <source>
        <dbReference type="ARBA" id="ARBA00012815"/>
    </source>
</evidence>
<evidence type="ECO:0000256" key="12">
    <source>
        <dbReference type="ARBA" id="ARBA00013064"/>
    </source>
</evidence>
<dbReference type="GO" id="GO:0006427">
    <property type="term" value="P:histidyl-tRNA aminoacylation"/>
    <property type="evidence" value="ECO:0007669"/>
    <property type="project" value="InterPro"/>
</dbReference>
<dbReference type="CDD" id="cd00223">
    <property type="entry name" value="TOPRIM_TopoIIB_SPO"/>
    <property type="match status" value="1"/>
</dbReference>
<dbReference type="SUPFAM" id="SSF55681">
    <property type="entry name" value="Class II aaRS and biotin synthetases"/>
    <property type="match status" value="1"/>
</dbReference>
<dbReference type="InterPro" id="IPR004154">
    <property type="entry name" value="Anticodon-bd"/>
</dbReference>
<dbReference type="NCBIfam" id="NF003346">
    <property type="entry name" value="PRK04366.1"/>
    <property type="match status" value="1"/>
</dbReference>
<dbReference type="InterPro" id="IPR012576">
    <property type="entry name" value="NDUFB3"/>
</dbReference>
<dbReference type="InterPro" id="IPR020581">
    <property type="entry name" value="GDC_P"/>
</dbReference>
<dbReference type="Gene3D" id="3.40.1360.10">
    <property type="match status" value="1"/>
</dbReference>
<evidence type="ECO:0000256" key="16">
    <source>
        <dbReference type="ARBA" id="ARBA00022692"/>
    </source>
</evidence>
<evidence type="ECO:0000256" key="6">
    <source>
        <dbReference type="ARBA" id="ARBA00008226"/>
    </source>
</evidence>
<dbReference type="FunFam" id="3.40.640.10:FF:000007">
    <property type="entry name" value="glycine dehydrogenase (Decarboxylating), mitochondrial"/>
    <property type="match status" value="1"/>
</dbReference>
<feature type="active site" evidence="33">
    <location>
        <position position="442"/>
    </location>
</feature>
<dbReference type="Pfam" id="PF13393">
    <property type="entry name" value="tRNA-synt_His"/>
    <property type="match status" value="1"/>
</dbReference>
<comment type="catalytic activity">
    <reaction evidence="29">
        <text>N(6)-[(R)-lipoyl]-L-lysyl-[glycine-cleavage complex H protein] + glycine + H(+) = N(6)-[(R)-S(8)-aminomethyldihydrolipoyl]-L-lysyl-[glycine-cleavage complex H protein] + CO2</text>
        <dbReference type="Rhea" id="RHEA:24304"/>
        <dbReference type="Rhea" id="RHEA-COMP:10494"/>
        <dbReference type="Rhea" id="RHEA-COMP:10495"/>
        <dbReference type="ChEBI" id="CHEBI:15378"/>
        <dbReference type="ChEBI" id="CHEBI:16526"/>
        <dbReference type="ChEBI" id="CHEBI:57305"/>
        <dbReference type="ChEBI" id="CHEBI:83099"/>
        <dbReference type="ChEBI" id="CHEBI:83143"/>
        <dbReference type="EC" id="1.4.4.2"/>
    </reaction>
</comment>
<dbReference type="InterPro" id="IPR015807">
    <property type="entry name" value="His-tRNA-ligase"/>
</dbReference>
<dbReference type="PANTHER" id="PTHR11773">
    <property type="entry name" value="GLYCINE DEHYDROGENASE, DECARBOXYLATING"/>
    <property type="match status" value="1"/>
</dbReference>
<reference evidence="36" key="1">
    <citation type="submission" date="2021-07" db="EMBL/GenBank/DDBJ databases">
        <title>Draft genome of Mortierella alpina, strain LL118, isolated from an aspen leaf litter sample.</title>
        <authorList>
            <person name="Yang S."/>
            <person name="Vinatzer B.A."/>
        </authorList>
    </citation>
    <scope>NUCLEOTIDE SEQUENCE</scope>
    <source>
        <strain evidence="36">LL118</strain>
    </source>
</reference>
<dbReference type="PANTHER" id="PTHR11773:SF1">
    <property type="entry name" value="GLYCINE DEHYDROGENASE (DECARBOXYLATING), MITOCHONDRIAL"/>
    <property type="match status" value="1"/>
</dbReference>
<dbReference type="CDD" id="cd00773">
    <property type="entry name" value="HisRS-like_core"/>
    <property type="match status" value="1"/>
</dbReference>
<keyword evidence="17" id="KW-0547">Nucleotide-binding</keyword>
<dbReference type="NCBIfam" id="NF001696">
    <property type="entry name" value="PRK00451.1"/>
    <property type="match status" value="1"/>
</dbReference>
<dbReference type="Gene3D" id="3.30.930.10">
    <property type="entry name" value="Bira Bifunctional Protein, Domain 2"/>
    <property type="match status" value="1"/>
</dbReference>
<evidence type="ECO:0000256" key="26">
    <source>
        <dbReference type="ARBA" id="ARBA00023136"/>
    </source>
</evidence>
<feature type="active site" description="Proton donor" evidence="33">
    <location>
        <position position="551"/>
    </location>
</feature>
<evidence type="ECO:0000256" key="17">
    <source>
        <dbReference type="ARBA" id="ARBA00022741"/>
    </source>
</evidence>
<dbReference type="EC" id="6.1.1.21" evidence="11"/>
<dbReference type="EC" id="3.1.3.2" evidence="10"/>
<feature type="active site" description="O-(5'-phospho-DNA)-tyrosine intermediate" evidence="34">
    <location>
        <position position="2091"/>
    </location>
</feature>
<keyword evidence="21" id="KW-0904">Protein phosphatase</keyword>